<evidence type="ECO:0000259" key="2">
    <source>
        <dbReference type="Pfam" id="PF04991"/>
    </source>
</evidence>
<name>A0ABM8DX15_9MICO</name>
<protein>
    <submittedName>
        <fullName evidence="3">LPS cholinephosphotransferase</fullName>
    </submittedName>
</protein>
<proteinExistence type="predicted"/>
<dbReference type="InterPro" id="IPR007074">
    <property type="entry name" value="LicD/FKTN/FKRP_NTP_transf"/>
</dbReference>
<feature type="region of interest" description="Disordered" evidence="1">
    <location>
        <begin position="283"/>
        <end position="321"/>
    </location>
</feature>
<dbReference type="PANTHER" id="PTHR43404:SF2">
    <property type="entry name" value="LIPOPOLYSACCHARIDE CHOLINEPHOSPHOTRANSFERASE LICD"/>
    <property type="match status" value="1"/>
</dbReference>
<feature type="compositionally biased region" description="Acidic residues" evidence="1">
    <location>
        <begin position="310"/>
        <end position="321"/>
    </location>
</feature>
<sequence>MRDYDYSDLKDLAADPDHKAAMLAVLLEFDKFCEENNLTYYLSGGTLLGAARHKGFIPWDDDVDVNMPRADCEKLMELSGGRIGDFELVPPNSSPKYFAYHWKLYSEAILVAKRTKGGIGSKVYPIFLDIFPIDGLPDTEEKNVEHYAEIKRRKDRVRHARNVRRYRGLNPYRLVRNRLATRIYRRMGVGPLFDKVIELATSIPFESADHVGVMMTNVHTTEERVVKSEYAPVIKMEFEGHMLSAPAGYDTYLRQLYGANYMEWLPVHKRVPRHDFVTFFSHGQGEKPRGLEAQLAREEQREAAEGDSPVADDDEMLDEMA</sequence>
<dbReference type="Pfam" id="PF04991">
    <property type="entry name" value="LicD"/>
    <property type="match status" value="1"/>
</dbReference>
<feature type="compositionally biased region" description="Basic and acidic residues" evidence="1">
    <location>
        <begin position="284"/>
        <end position="304"/>
    </location>
</feature>
<dbReference type="InterPro" id="IPR052942">
    <property type="entry name" value="LPS_cholinephosphotransferase"/>
</dbReference>
<accession>A0ABM8DX15</accession>
<dbReference type="RefSeq" id="WP_263796117.1">
    <property type="nucleotide sequence ID" value="NZ_AP027141.1"/>
</dbReference>
<gene>
    <name evidence="3" type="ORF">Microterr_06960</name>
</gene>
<feature type="domain" description="LicD/FKTN/FKRP nucleotidyltransferase" evidence="2">
    <location>
        <begin position="33"/>
        <end position="258"/>
    </location>
</feature>
<evidence type="ECO:0000256" key="1">
    <source>
        <dbReference type="SAM" id="MobiDB-lite"/>
    </source>
</evidence>
<organism evidence="3 4">
    <name type="scientific">Microbacterium terricola</name>
    <dbReference type="NCBI Taxonomy" id="344163"/>
    <lineage>
        <taxon>Bacteria</taxon>
        <taxon>Bacillati</taxon>
        <taxon>Actinomycetota</taxon>
        <taxon>Actinomycetes</taxon>
        <taxon>Micrococcales</taxon>
        <taxon>Microbacteriaceae</taxon>
        <taxon>Microbacterium</taxon>
    </lineage>
</organism>
<evidence type="ECO:0000313" key="4">
    <source>
        <dbReference type="Proteomes" id="UP001317779"/>
    </source>
</evidence>
<reference evidence="3 4" key="1">
    <citation type="submission" date="2022-12" db="EMBL/GenBank/DDBJ databases">
        <title>Microbacterium terricola strain KV-448 chromosome, complete genome.</title>
        <authorList>
            <person name="Oshima T."/>
            <person name="Moriya T."/>
            <person name="Bessho Y."/>
        </authorList>
    </citation>
    <scope>NUCLEOTIDE SEQUENCE [LARGE SCALE GENOMIC DNA]</scope>
    <source>
        <strain evidence="3 4">KV-448</strain>
    </source>
</reference>
<dbReference type="PANTHER" id="PTHR43404">
    <property type="entry name" value="LIPOPOLYSACCHARIDE CHOLINEPHOSPHOTRANSFERASE LICD"/>
    <property type="match status" value="1"/>
</dbReference>
<dbReference type="Proteomes" id="UP001317779">
    <property type="component" value="Chromosome"/>
</dbReference>
<keyword evidence="4" id="KW-1185">Reference proteome</keyword>
<dbReference type="EMBL" id="AP027141">
    <property type="protein sequence ID" value="BDV30036.1"/>
    <property type="molecule type" value="Genomic_DNA"/>
</dbReference>
<evidence type="ECO:0000313" key="3">
    <source>
        <dbReference type="EMBL" id="BDV30036.1"/>
    </source>
</evidence>